<feature type="region of interest" description="Disordered" evidence="9">
    <location>
        <begin position="1"/>
        <end position="69"/>
    </location>
</feature>
<evidence type="ECO:0000313" key="11">
    <source>
        <dbReference type="EnsemblMetazoa" id="XP_030836504"/>
    </source>
</evidence>
<feature type="binding site" evidence="6">
    <location>
        <position position="437"/>
    </location>
    <ligand>
        <name>Na(+)</name>
        <dbReference type="ChEBI" id="CHEBI:29101"/>
        <label>1</label>
    </ligand>
</feature>
<keyword evidence="8" id="KW-0769">Symport</keyword>
<feature type="disulfide bond" evidence="7">
    <location>
        <begin position="190"/>
        <end position="199"/>
    </location>
</feature>
<dbReference type="InParanoid" id="A0A7M7NLF2"/>
<feature type="transmembrane region" description="Helical" evidence="10">
    <location>
        <begin position="496"/>
        <end position="517"/>
    </location>
</feature>
<dbReference type="PROSITE" id="PS50267">
    <property type="entry name" value="NA_NEUROTRAN_SYMP_3"/>
    <property type="match status" value="1"/>
</dbReference>
<dbReference type="GO" id="GO:0015293">
    <property type="term" value="F:symporter activity"/>
    <property type="evidence" value="ECO:0007669"/>
    <property type="project" value="UniProtKB-KW"/>
</dbReference>
<feature type="binding site" evidence="6">
    <location>
        <position position="336"/>
    </location>
    <ligand>
        <name>Na(+)</name>
        <dbReference type="ChEBI" id="CHEBI:29101"/>
        <label>1</label>
    </ligand>
</feature>
<dbReference type="KEGG" id="spu:587709"/>
<evidence type="ECO:0000256" key="5">
    <source>
        <dbReference type="ARBA" id="ARBA00023136"/>
    </source>
</evidence>
<dbReference type="PANTHER" id="PTHR11616:SF265">
    <property type="entry name" value="TRANSPORTER"/>
    <property type="match status" value="1"/>
</dbReference>
<organism evidence="11 12">
    <name type="scientific">Strongylocentrotus purpuratus</name>
    <name type="common">Purple sea urchin</name>
    <dbReference type="NCBI Taxonomy" id="7668"/>
    <lineage>
        <taxon>Eukaryota</taxon>
        <taxon>Metazoa</taxon>
        <taxon>Echinodermata</taxon>
        <taxon>Eleutherozoa</taxon>
        <taxon>Echinozoa</taxon>
        <taxon>Echinoidea</taxon>
        <taxon>Euechinoidea</taxon>
        <taxon>Echinacea</taxon>
        <taxon>Camarodonta</taxon>
        <taxon>Echinidea</taxon>
        <taxon>Strongylocentrotidae</taxon>
        <taxon>Strongylocentrotus</taxon>
    </lineage>
</organism>
<sequence>MPGSNSKSIFSMDRWRKGGKESSHANGSTNGEYTPVDRSGDDEKGDEYEKHREANVDVVEEKPEEEDKSRETWGSGVEFLLSTMGYAIGLGNVWRFPYMCYENGGGAFLIPYFIMLFIVCFPIMFMEMGLGQFSSLGCISVWEINPLFKGIGYAMTLVSSYFCFYYIIIMAYSIFYMFASMQSELPWRGCNHTWNTPNCFEGSLSLNKTLNLSDPMSTATPNASERVWATEEYWKYYVLDQTDGLHDMGVIRWQLLLCFIAVWIIVYLCIIKGVKTSGKVVYFTATFPFLVLFILLIRGLTLEGAMDGVLYFIRPRFDKLLEAKVWLSAANQVFLSYGAGWGGILTLASYNKFQRNCLRDALIIVCAGSLTSILAGFVIFSVLGFMAHDAGVGIEDVVSSGPGLAFVAYPEALSRLPFPQLWAFLFFFMLMTLGLDSEFVTLETCITAFVDEFKDDYPFLNKHRFFVVLGTCIGMLLIGLPLTMQGGVYVFELFNWYSAGFTPMIIVLFEVCAMLIYGGNRFMKDLSYMFGAVPVPYWWFFNWFIVTPIIITVIMVFGFVDQVPAYYDDYIFPGWAQGVGWALTMSSISLIFIYAIYIVIRQKGSLIQRLRVLVRSSDKWGPALAKNRELCGYKPMPVSGTANIELKKFKDVENA</sequence>
<dbReference type="GO" id="GO:0035725">
    <property type="term" value="P:sodium ion transmembrane transport"/>
    <property type="evidence" value="ECO:0000318"/>
    <property type="project" value="GO_Central"/>
</dbReference>
<evidence type="ECO:0000256" key="1">
    <source>
        <dbReference type="ARBA" id="ARBA00004141"/>
    </source>
</evidence>
<feature type="transmembrane region" description="Helical" evidence="10">
    <location>
        <begin position="362"/>
        <end position="387"/>
    </location>
</feature>
<feature type="binding site" evidence="6">
    <location>
        <position position="87"/>
    </location>
    <ligand>
        <name>Na(+)</name>
        <dbReference type="ChEBI" id="CHEBI:29101"/>
        <label>1</label>
    </ligand>
</feature>
<feature type="transmembrane region" description="Helical" evidence="10">
    <location>
        <begin position="251"/>
        <end position="271"/>
    </location>
</feature>
<comment type="similarity">
    <text evidence="8">Belongs to the sodium:neurotransmitter symporter (SNF) (TC 2.A.22) family.</text>
</comment>
<proteinExistence type="inferred from homology"/>
<evidence type="ECO:0000256" key="10">
    <source>
        <dbReference type="SAM" id="Phobius"/>
    </source>
</evidence>
<feature type="binding site" evidence="6">
    <location>
        <position position="85"/>
    </location>
    <ligand>
        <name>Na(+)</name>
        <dbReference type="ChEBI" id="CHEBI:29101"/>
        <label>1</label>
    </ligand>
</feature>
<feature type="transmembrane region" description="Helical" evidence="10">
    <location>
        <begin position="77"/>
        <end position="96"/>
    </location>
</feature>
<feature type="transmembrane region" description="Helical" evidence="10">
    <location>
        <begin position="537"/>
        <end position="560"/>
    </location>
</feature>
<feature type="binding site" evidence="6">
    <location>
        <position position="433"/>
    </location>
    <ligand>
        <name>Na(+)</name>
        <dbReference type="ChEBI" id="CHEBI:29101"/>
        <label>1</label>
    </ligand>
</feature>
<accession>A0A7M7NLF2</accession>
<feature type="transmembrane region" description="Helical" evidence="10">
    <location>
        <begin position="325"/>
        <end position="350"/>
    </location>
</feature>
<dbReference type="RefSeq" id="XP_030836504.1">
    <property type="nucleotide sequence ID" value="XM_030980644.1"/>
</dbReference>
<feature type="transmembrane region" description="Helical" evidence="10">
    <location>
        <begin position="151"/>
        <end position="178"/>
    </location>
</feature>
<dbReference type="GO" id="GO:0005886">
    <property type="term" value="C:plasma membrane"/>
    <property type="evidence" value="ECO:0000318"/>
    <property type="project" value="GO_Central"/>
</dbReference>
<dbReference type="PANTHER" id="PTHR11616">
    <property type="entry name" value="SODIUM/CHLORIDE DEPENDENT TRANSPORTER"/>
    <property type="match status" value="1"/>
</dbReference>
<protein>
    <recommendedName>
        <fullName evidence="8">Transporter</fullName>
    </recommendedName>
</protein>
<feature type="compositionally biased region" description="Basic and acidic residues" evidence="9">
    <location>
        <begin position="13"/>
        <end position="23"/>
    </location>
</feature>
<dbReference type="InterPro" id="IPR000175">
    <property type="entry name" value="Na/ntran_symport"/>
</dbReference>
<keyword evidence="6" id="KW-0915">Sodium</keyword>
<evidence type="ECO:0000256" key="9">
    <source>
        <dbReference type="SAM" id="MobiDB-lite"/>
    </source>
</evidence>
<dbReference type="GO" id="GO:0006865">
    <property type="term" value="P:amino acid transport"/>
    <property type="evidence" value="ECO:0000318"/>
    <property type="project" value="GO_Central"/>
</dbReference>
<keyword evidence="2 8" id="KW-0813">Transport</keyword>
<keyword evidence="3 8" id="KW-0812">Transmembrane</keyword>
<evidence type="ECO:0000256" key="3">
    <source>
        <dbReference type="ARBA" id="ARBA00022692"/>
    </source>
</evidence>
<keyword evidence="7" id="KW-1015">Disulfide bond</keyword>
<dbReference type="OMA" id="WYSAGYS"/>
<dbReference type="AlphaFoldDB" id="A0A7M7NLF2"/>
<dbReference type="EnsemblMetazoa" id="XM_030980644">
    <property type="protein sequence ID" value="XP_030836504"/>
    <property type="gene ID" value="LOC587709"/>
</dbReference>
<comment type="subcellular location">
    <subcellularLocation>
        <location evidence="1">Membrane</location>
        <topology evidence="1">Multi-pass membrane protein</topology>
    </subcellularLocation>
</comment>
<dbReference type="Pfam" id="PF00209">
    <property type="entry name" value="SNF"/>
    <property type="match status" value="1"/>
</dbReference>
<feature type="transmembrane region" description="Helical" evidence="10">
    <location>
        <begin position="421"/>
        <end position="442"/>
    </location>
</feature>
<dbReference type="InterPro" id="IPR037272">
    <property type="entry name" value="SNS_sf"/>
</dbReference>
<feature type="transmembrane region" description="Helical" evidence="10">
    <location>
        <begin position="280"/>
        <end position="300"/>
    </location>
</feature>
<dbReference type="PROSITE" id="PS00754">
    <property type="entry name" value="NA_NEUROTRAN_SYMP_2"/>
    <property type="match status" value="1"/>
</dbReference>
<evidence type="ECO:0000256" key="6">
    <source>
        <dbReference type="PIRSR" id="PIRSR600175-1"/>
    </source>
</evidence>
<reference evidence="12" key="1">
    <citation type="submission" date="2015-02" db="EMBL/GenBank/DDBJ databases">
        <title>Genome sequencing for Strongylocentrotus purpuratus.</title>
        <authorList>
            <person name="Murali S."/>
            <person name="Liu Y."/>
            <person name="Vee V."/>
            <person name="English A."/>
            <person name="Wang M."/>
            <person name="Skinner E."/>
            <person name="Han Y."/>
            <person name="Muzny D.M."/>
            <person name="Worley K.C."/>
            <person name="Gibbs R.A."/>
        </authorList>
    </citation>
    <scope>NUCLEOTIDE SEQUENCE</scope>
</reference>
<evidence type="ECO:0000256" key="4">
    <source>
        <dbReference type="ARBA" id="ARBA00022989"/>
    </source>
</evidence>
<keyword evidence="5 10" id="KW-0472">Membrane</keyword>
<evidence type="ECO:0000256" key="2">
    <source>
        <dbReference type="ARBA" id="ARBA00022448"/>
    </source>
</evidence>
<reference evidence="11" key="2">
    <citation type="submission" date="2021-01" db="UniProtKB">
        <authorList>
            <consortium name="EnsemblMetazoa"/>
        </authorList>
    </citation>
    <scope>IDENTIFICATION</scope>
</reference>
<dbReference type="PRINTS" id="PR00176">
    <property type="entry name" value="NANEUSMPORT"/>
</dbReference>
<keyword evidence="4 10" id="KW-1133">Transmembrane helix</keyword>
<feature type="binding site" evidence="6">
    <location>
        <position position="92"/>
    </location>
    <ligand>
        <name>Na(+)</name>
        <dbReference type="ChEBI" id="CHEBI:29101"/>
        <label>1</label>
    </ligand>
</feature>
<name>A0A7M7NLF2_STRPU</name>
<evidence type="ECO:0000313" key="12">
    <source>
        <dbReference type="Proteomes" id="UP000007110"/>
    </source>
</evidence>
<feature type="compositionally biased region" description="Basic and acidic residues" evidence="9">
    <location>
        <begin position="38"/>
        <end position="69"/>
    </location>
</feature>
<keyword evidence="12" id="KW-1185">Reference proteome</keyword>
<evidence type="ECO:0000256" key="7">
    <source>
        <dbReference type="PIRSR" id="PIRSR600175-2"/>
    </source>
</evidence>
<dbReference type="GeneID" id="587709"/>
<dbReference type="OrthoDB" id="6581954at2759"/>
<dbReference type="Proteomes" id="UP000007110">
    <property type="component" value="Unassembled WGS sequence"/>
</dbReference>
<feature type="binding site" evidence="6">
    <location>
        <position position="436"/>
    </location>
    <ligand>
        <name>Na(+)</name>
        <dbReference type="ChEBI" id="CHEBI:29101"/>
        <label>1</label>
    </ligand>
</feature>
<dbReference type="SUPFAM" id="SSF161070">
    <property type="entry name" value="SNF-like"/>
    <property type="match status" value="1"/>
</dbReference>
<dbReference type="GO" id="GO:0046872">
    <property type="term" value="F:metal ion binding"/>
    <property type="evidence" value="ECO:0007669"/>
    <property type="project" value="UniProtKB-KW"/>
</dbReference>
<feature type="transmembrane region" description="Helical" evidence="10">
    <location>
        <begin position="580"/>
        <end position="600"/>
    </location>
</feature>
<evidence type="ECO:0000256" key="8">
    <source>
        <dbReference type="RuleBase" id="RU003732"/>
    </source>
</evidence>
<feature type="transmembrane region" description="Helical" evidence="10">
    <location>
        <begin position="108"/>
        <end position="130"/>
    </location>
</feature>
<feature type="transmembrane region" description="Helical" evidence="10">
    <location>
        <begin position="463"/>
        <end position="484"/>
    </location>
</feature>
<dbReference type="PROSITE" id="PS00610">
    <property type="entry name" value="NA_NEUROTRAN_SYMP_1"/>
    <property type="match status" value="1"/>
</dbReference>
<keyword evidence="6" id="KW-0479">Metal-binding</keyword>